<evidence type="ECO:0000256" key="2">
    <source>
        <dbReference type="ARBA" id="ARBA00012438"/>
    </source>
</evidence>
<proteinExistence type="predicted"/>
<dbReference type="SUPFAM" id="SSF55874">
    <property type="entry name" value="ATPase domain of HSP90 chaperone/DNA topoisomerase II/histidine kinase"/>
    <property type="match status" value="1"/>
</dbReference>
<keyword evidence="4" id="KW-0808">Transferase</keyword>
<dbReference type="Proteomes" id="UP000595636">
    <property type="component" value="Chromosome"/>
</dbReference>
<evidence type="ECO:0000256" key="7">
    <source>
        <dbReference type="ARBA" id="ARBA00022840"/>
    </source>
</evidence>
<dbReference type="SMART" id="SM00387">
    <property type="entry name" value="HATPase_c"/>
    <property type="match status" value="1"/>
</dbReference>
<gene>
    <name evidence="12" type="ORF">JEQ17_46220</name>
</gene>
<dbReference type="KEGG" id="slf:JEQ17_46220"/>
<evidence type="ECO:0000256" key="1">
    <source>
        <dbReference type="ARBA" id="ARBA00000085"/>
    </source>
</evidence>
<dbReference type="GO" id="GO:0005524">
    <property type="term" value="F:ATP binding"/>
    <property type="evidence" value="ECO:0007669"/>
    <property type="project" value="UniProtKB-KW"/>
</dbReference>
<feature type="transmembrane region" description="Helical" evidence="10">
    <location>
        <begin position="87"/>
        <end position="103"/>
    </location>
</feature>
<dbReference type="GO" id="GO:0046983">
    <property type="term" value="F:protein dimerization activity"/>
    <property type="evidence" value="ECO:0007669"/>
    <property type="project" value="InterPro"/>
</dbReference>
<dbReference type="Pfam" id="PF07730">
    <property type="entry name" value="HisKA_3"/>
    <property type="match status" value="1"/>
</dbReference>
<feature type="compositionally biased region" description="Basic and acidic residues" evidence="9">
    <location>
        <begin position="377"/>
        <end position="393"/>
    </location>
</feature>
<evidence type="ECO:0000256" key="10">
    <source>
        <dbReference type="SAM" id="Phobius"/>
    </source>
</evidence>
<feature type="transmembrane region" description="Helical" evidence="10">
    <location>
        <begin position="110"/>
        <end position="131"/>
    </location>
</feature>
<dbReference type="InterPro" id="IPR005467">
    <property type="entry name" value="His_kinase_dom"/>
</dbReference>
<evidence type="ECO:0000256" key="6">
    <source>
        <dbReference type="ARBA" id="ARBA00022777"/>
    </source>
</evidence>
<keyword evidence="10" id="KW-0472">Membrane</keyword>
<protein>
    <recommendedName>
        <fullName evidence="2">histidine kinase</fullName>
        <ecNumber evidence="2">2.7.13.3</ecNumber>
    </recommendedName>
</protein>
<dbReference type="InterPro" id="IPR003594">
    <property type="entry name" value="HATPase_dom"/>
</dbReference>
<accession>A0A7T7L482</accession>
<feature type="transmembrane region" description="Helical" evidence="10">
    <location>
        <begin position="37"/>
        <end position="54"/>
    </location>
</feature>
<evidence type="ECO:0000313" key="13">
    <source>
        <dbReference type="Proteomes" id="UP000595636"/>
    </source>
</evidence>
<dbReference type="GO" id="GO:0016020">
    <property type="term" value="C:membrane"/>
    <property type="evidence" value="ECO:0007669"/>
    <property type="project" value="InterPro"/>
</dbReference>
<feature type="domain" description="Histidine kinase" evidence="11">
    <location>
        <begin position="289"/>
        <end position="376"/>
    </location>
</feature>
<dbReference type="InterPro" id="IPR011712">
    <property type="entry name" value="Sig_transdc_His_kin_sub3_dim/P"/>
</dbReference>
<keyword evidence="6 12" id="KW-0418">Kinase</keyword>
<dbReference type="EMBL" id="CP066831">
    <property type="protein sequence ID" value="QQM46091.1"/>
    <property type="molecule type" value="Genomic_DNA"/>
</dbReference>
<keyword evidence="13" id="KW-1185">Reference proteome</keyword>
<reference evidence="12 13" key="1">
    <citation type="submission" date="2020-12" db="EMBL/GenBank/DDBJ databases">
        <title>A novel species.</title>
        <authorList>
            <person name="Li K."/>
        </authorList>
    </citation>
    <scope>NUCLEOTIDE SEQUENCE [LARGE SCALE GENOMIC DNA]</scope>
    <source>
        <strain evidence="12 13">ZYC-3</strain>
    </source>
</reference>
<dbReference type="PANTHER" id="PTHR24421:SF10">
    <property type="entry name" value="NITRATE_NITRITE SENSOR PROTEIN NARQ"/>
    <property type="match status" value="1"/>
</dbReference>
<keyword evidence="10" id="KW-0812">Transmembrane</keyword>
<dbReference type="GO" id="GO:0000155">
    <property type="term" value="F:phosphorelay sensor kinase activity"/>
    <property type="evidence" value="ECO:0007669"/>
    <property type="project" value="InterPro"/>
</dbReference>
<evidence type="ECO:0000259" key="11">
    <source>
        <dbReference type="PROSITE" id="PS50109"/>
    </source>
</evidence>
<evidence type="ECO:0000256" key="3">
    <source>
        <dbReference type="ARBA" id="ARBA00022553"/>
    </source>
</evidence>
<dbReference type="RefSeq" id="WP_200400925.1">
    <property type="nucleotide sequence ID" value="NZ_CP066831.1"/>
</dbReference>
<dbReference type="PANTHER" id="PTHR24421">
    <property type="entry name" value="NITRATE/NITRITE SENSOR PROTEIN NARX-RELATED"/>
    <property type="match status" value="1"/>
</dbReference>
<keyword evidence="3" id="KW-0597">Phosphoprotein</keyword>
<sequence>MAVYGPVRWVPPLLYGAVLVGGLYYAAAGLSDGPGPSVWRTVGFVAAIGALFALEEAGHRRPVARVPLLLARGALIGAAVLLDASDLAQVLFVLLPFTAYFAFGRTAALALGALCLAGLLTLYVLTAPGWYRDLEHVSDLLMLSVGLVLALSMAAVAVGEQRARRELEEHAARVAELSAATERNRLARDIHDSIGHHLTAMSVQLEMASDFRALDPDAAQRALDEARRSVKLALGDVRQSVRALRGESAHPTLSAALAGLAHGGGARPVVTVEVTGDEDGLGAAELTALYRAAQEAVTNARRHARATRVTVAVLLAEDTARLVVTDDGRGFVPDAAVTGFGLVGMRERVHLVAGSVDIDSGPEAGTRLTVTVPRGKAAREDRAGMSTDERGRR</sequence>
<feature type="transmembrane region" description="Helical" evidence="10">
    <location>
        <begin position="63"/>
        <end position="81"/>
    </location>
</feature>
<feature type="transmembrane region" description="Helical" evidence="10">
    <location>
        <begin position="137"/>
        <end position="158"/>
    </location>
</feature>
<dbReference type="EC" id="2.7.13.3" evidence="2"/>
<keyword evidence="5" id="KW-0547">Nucleotide-binding</keyword>
<evidence type="ECO:0000256" key="4">
    <source>
        <dbReference type="ARBA" id="ARBA00022679"/>
    </source>
</evidence>
<dbReference type="InterPro" id="IPR050482">
    <property type="entry name" value="Sensor_HK_TwoCompSys"/>
</dbReference>
<dbReference type="InterPro" id="IPR036890">
    <property type="entry name" value="HATPase_C_sf"/>
</dbReference>
<evidence type="ECO:0000313" key="12">
    <source>
        <dbReference type="EMBL" id="QQM46091.1"/>
    </source>
</evidence>
<dbReference type="AlphaFoldDB" id="A0A7T7L482"/>
<evidence type="ECO:0000256" key="5">
    <source>
        <dbReference type="ARBA" id="ARBA00022741"/>
    </source>
</evidence>
<dbReference type="CDD" id="cd16917">
    <property type="entry name" value="HATPase_UhpB-NarQ-NarX-like"/>
    <property type="match status" value="1"/>
</dbReference>
<feature type="transmembrane region" description="Helical" evidence="10">
    <location>
        <begin position="12"/>
        <end position="31"/>
    </location>
</feature>
<dbReference type="PROSITE" id="PS50109">
    <property type="entry name" value="HIS_KIN"/>
    <property type="match status" value="1"/>
</dbReference>
<dbReference type="Gene3D" id="1.20.5.1930">
    <property type="match status" value="1"/>
</dbReference>
<keyword evidence="10" id="KW-1133">Transmembrane helix</keyword>
<feature type="region of interest" description="Disordered" evidence="9">
    <location>
        <begin position="373"/>
        <end position="393"/>
    </location>
</feature>
<organism evidence="12 13">
    <name type="scientific">Streptomyces liliifuscus</name>
    <dbReference type="NCBI Taxonomy" id="2797636"/>
    <lineage>
        <taxon>Bacteria</taxon>
        <taxon>Bacillati</taxon>
        <taxon>Actinomycetota</taxon>
        <taxon>Actinomycetes</taxon>
        <taxon>Kitasatosporales</taxon>
        <taxon>Streptomycetaceae</taxon>
        <taxon>Streptomyces</taxon>
    </lineage>
</organism>
<comment type="catalytic activity">
    <reaction evidence="1">
        <text>ATP + protein L-histidine = ADP + protein N-phospho-L-histidine.</text>
        <dbReference type="EC" id="2.7.13.3"/>
    </reaction>
</comment>
<evidence type="ECO:0000256" key="9">
    <source>
        <dbReference type="SAM" id="MobiDB-lite"/>
    </source>
</evidence>
<keyword evidence="7" id="KW-0067">ATP-binding</keyword>
<dbReference type="Pfam" id="PF02518">
    <property type="entry name" value="HATPase_c"/>
    <property type="match status" value="1"/>
</dbReference>
<evidence type="ECO:0000256" key="8">
    <source>
        <dbReference type="ARBA" id="ARBA00023012"/>
    </source>
</evidence>
<keyword evidence="8" id="KW-0902">Two-component regulatory system</keyword>
<dbReference type="Gene3D" id="3.30.565.10">
    <property type="entry name" value="Histidine kinase-like ATPase, C-terminal domain"/>
    <property type="match status" value="1"/>
</dbReference>
<name>A0A7T7L482_9ACTN</name>